<dbReference type="EMBL" id="CABFNP030000754">
    <property type="protein sequence ID" value="CAI6084343.1"/>
    <property type="molecule type" value="Genomic_DNA"/>
</dbReference>
<proteinExistence type="predicted"/>
<evidence type="ECO:0000259" key="1">
    <source>
        <dbReference type="Pfam" id="PF12697"/>
    </source>
</evidence>
<dbReference type="Gene3D" id="3.40.50.1820">
    <property type="entry name" value="alpha/beta hydrolase"/>
    <property type="match status" value="1"/>
</dbReference>
<dbReference type="SUPFAM" id="SSF53474">
    <property type="entry name" value="alpha/beta-Hydrolases"/>
    <property type="match status" value="1"/>
</dbReference>
<dbReference type="Proteomes" id="UP001160390">
    <property type="component" value="Unassembled WGS sequence"/>
</dbReference>
<dbReference type="InterPro" id="IPR000073">
    <property type="entry name" value="AB_hydrolase_1"/>
</dbReference>
<dbReference type="PANTHER" id="PTHR43798">
    <property type="entry name" value="MONOACYLGLYCEROL LIPASE"/>
    <property type="match status" value="1"/>
</dbReference>
<dbReference type="GO" id="GO:0047372">
    <property type="term" value="F:monoacylglycerol lipase activity"/>
    <property type="evidence" value="ECO:0007669"/>
    <property type="project" value="TreeGrafter"/>
</dbReference>
<name>A0AA35LX86_9HYPO</name>
<dbReference type="GO" id="GO:0016020">
    <property type="term" value="C:membrane"/>
    <property type="evidence" value="ECO:0007669"/>
    <property type="project" value="TreeGrafter"/>
</dbReference>
<accession>A0AA35LX86</accession>
<dbReference type="PANTHER" id="PTHR43798:SF5">
    <property type="entry name" value="MONOACYLGLYCEROL LIPASE ABHD6"/>
    <property type="match status" value="1"/>
</dbReference>
<protein>
    <recommendedName>
        <fullName evidence="1">AB hydrolase-1 domain-containing protein</fullName>
    </recommendedName>
</protein>
<evidence type="ECO:0000313" key="3">
    <source>
        <dbReference type="Proteomes" id="UP001160390"/>
    </source>
</evidence>
<dbReference type="InterPro" id="IPR029058">
    <property type="entry name" value="AB_hydrolase_fold"/>
</dbReference>
<dbReference type="GO" id="GO:0046464">
    <property type="term" value="P:acylglycerol catabolic process"/>
    <property type="evidence" value="ECO:0007669"/>
    <property type="project" value="TreeGrafter"/>
</dbReference>
<comment type="caution">
    <text evidence="2">The sequence shown here is derived from an EMBL/GenBank/DDBJ whole genome shotgun (WGS) entry which is preliminary data.</text>
</comment>
<reference evidence="2" key="1">
    <citation type="submission" date="2023-01" db="EMBL/GenBank/DDBJ databases">
        <authorList>
            <person name="Piombo E."/>
        </authorList>
    </citation>
    <scope>NUCLEOTIDE SEQUENCE</scope>
</reference>
<dbReference type="Pfam" id="PF12697">
    <property type="entry name" value="Abhydrolase_6"/>
    <property type="match status" value="1"/>
</dbReference>
<gene>
    <name evidence="2" type="ORF">CCHLO57077_00004835</name>
</gene>
<dbReference type="AlphaFoldDB" id="A0AA35LX86"/>
<organism evidence="2 3">
    <name type="scientific">Clonostachys chloroleuca</name>
    <dbReference type="NCBI Taxonomy" id="1926264"/>
    <lineage>
        <taxon>Eukaryota</taxon>
        <taxon>Fungi</taxon>
        <taxon>Dikarya</taxon>
        <taxon>Ascomycota</taxon>
        <taxon>Pezizomycotina</taxon>
        <taxon>Sordariomycetes</taxon>
        <taxon>Hypocreomycetidae</taxon>
        <taxon>Hypocreales</taxon>
        <taxon>Bionectriaceae</taxon>
        <taxon>Clonostachys</taxon>
    </lineage>
</organism>
<evidence type="ECO:0000313" key="2">
    <source>
        <dbReference type="EMBL" id="CAI6084343.1"/>
    </source>
</evidence>
<sequence>MPTLRLQDQDVYYRWTPASSEEGFTFVLIHGLGSSHSFYETVTPHLIENGNSCLALDTPGSGLSKYAGRDRNPSEIASLIVALVSELKLKSHRFIAVGHSMGAMIASELALQIPLSGVVLIGPVHPTPALGDIFAARIQTIQEKGLESLADSIPKAATGSQSTSSHHAFIRALINSQSPEGYISLCRTIATASPPEYGKIKAPLLILAGGEDRTSPLAGCQAILDSWGTTSKKNIEILDGVGHWHCIEAPDRVQLAMSKFAGSLSQ</sequence>
<keyword evidence="3" id="KW-1185">Reference proteome</keyword>
<feature type="domain" description="AB hydrolase-1" evidence="1">
    <location>
        <begin position="26"/>
        <end position="253"/>
    </location>
</feature>
<dbReference type="InterPro" id="IPR050266">
    <property type="entry name" value="AB_hydrolase_sf"/>
</dbReference>